<evidence type="ECO:0000313" key="8">
    <source>
        <dbReference type="Proteomes" id="UP000054248"/>
    </source>
</evidence>
<dbReference type="Pfam" id="PF08213">
    <property type="entry name" value="COX24_C"/>
    <property type="match status" value="1"/>
</dbReference>
<accession>A0A0C3KXV6</accession>
<evidence type="ECO:0000256" key="3">
    <source>
        <dbReference type="ARBA" id="ARBA00035647"/>
    </source>
</evidence>
<dbReference type="HOGENOM" id="CLU_069668_0_0_1"/>
<dbReference type="GO" id="GO:0005739">
    <property type="term" value="C:mitochondrion"/>
    <property type="evidence" value="ECO:0007669"/>
    <property type="project" value="UniProtKB-SubCell"/>
</dbReference>
<feature type="compositionally biased region" description="Polar residues" evidence="5">
    <location>
        <begin position="91"/>
        <end position="100"/>
    </location>
</feature>
<evidence type="ECO:0000256" key="5">
    <source>
        <dbReference type="SAM" id="MobiDB-lite"/>
    </source>
</evidence>
<feature type="compositionally biased region" description="Low complexity" evidence="5">
    <location>
        <begin position="45"/>
        <end position="63"/>
    </location>
</feature>
<comment type="similarity">
    <text evidence="3">Belongs to the mitochondrion-specific ribosomal protein mS38 family.</text>
</comment>
<protein>
    <recommendedName>
        <fullName evidence="4">Small ribosomal subunit protein mS38</fullName>
    </recommendedName>
</protein>
<dbReference type="PANTHER" id="PTHR32035">
    <property type="entry name" value="AURORA KINASE A-INTERACTING PROTEIN"/>
    <property type="match status" value="1"/>
</dbReference>
<dbReference type="Proteomes" id="UP000054248">
    <property type="component" value="Unassembled WGS sequence"/>
</dbReference>
<evidence type="ECO:0000256" key="2">
    <source>
        <dbReference type="ARBA" id="ARBA00023128"/>
    </source>
</evidence>
<name>A0A0C3KXV6_9AGAM</name>
<dbReference type="AlphaFoldDB" id="A0A0C3KXV6"/>
<sequence>MALLPRLLPSVRSAPSKRAYSFISSKSGSGGCISASKPPKVSIGKPAVTSATKKKASAPSSPDVKPKTLEASSAATSESSTIPSPSSPSAQTVQPEPNLTPSQAMKAAFGMGSNAPAFHPTPNLPTLHLHNFFALDRPMLLLSQSVGTLFEPAQQLQTTTQPAANTFGVEALEDPEADVNAARLLARSLVMQKVGPTLEWAEVMAKLGAKEELVIEMDSVKRKRRKKMNKHRYQKRRKLQRAERRRLKK</sequence>
<proteinExistence type="inferred from homology"/>
<evidence type="ECO:0000256" key="4">
    <source>
        <dbReference type="ARBA" id="ARBA00035682"/>
    </source>
</evidence>
<reference evidence="7 8" key="1">
    <citation type="submission" date="2014-04" db="EMBL/GenBank/DDBJ databases">
        <authorList>
            <consortium name="DOE Joint Genome Institute"/>
            <person name="Kuo A."/>
            <person name="Girlanda M."/>
            <person name="Perotto S."/>
            <person name="Kohler A."/>
            <person name="Nagy L.G."/>
            <person name="Floudas D."/>
            <person name="Copeland A."/>
            <person name="Barry K.W."/>
            <person name="Cichocki N."/>
            <person name="Veneault-Fourrey C."/>
            <person name="LaButti K."/>
            <person name="Lindquist E.A."/>
            <person name="Lipzen A."/>
            <person name="Lundell T."/>
            <person name="Morin E."/>
            <person name="Murat C."/>
            <person name="Sun H."/>
            <person name="Tunlid A."/>
            <person name="Henrissat B."/>
            <person name="Grigoriev I.V."/>
            <person name="Hibbett D.S."/>
            <person name="Martin F."/>
            <person name="Nordberg H.P."/>
            <person name="Cantor M.N."/>
            <person name="Hua S.X."/>
        </authorList>
    </citation>
    <scope>NUCLEOTIDE SEQUENCE [LARGE SCALE GENOMIC DNA]</scope>
    <source>
        <strain evidence="7 8">MUT 4182</strain>
    </source>
</reference>
<organism evidence="7 8">
    <name type="scientific">Tulasnella calospora MUT 4182</name>
    <dbReference type="NCBI Taxonomy" id="1051891"/>
    <lineage>
        <taxon>Eukaryota</taxon>
        <taxon>Fungi</taxon>
        <taxon>Dikarya</taxon>
        <taxon>Basidiomycota</taxon>
        <taxon>Agaricomycotina</taxon>
        <taxon>Agaricomycetes</taxon>
        <taxon>Cantharellales</taxon>
        <taxon>Tulasnellaceae</taxon>
        <taxon>Tulasnella</taxon>
    </lineage>
</organism>
<feature type="compositionally biased region" description="Low complexity" evidence="5">
    <location>
        <begin position="22"/>
        <end position="37"/>
    </location>
</feature>
<keyword evidence="2" id="KW-0496">Mitochondrion</keyword>
<gene>
    <name evidence="7" type="ORF">M407DRAFT_243799</name>
</gene>
<dbReference type="InterPro" id="IPR013177">
    <property type="entry name" value="Ribosomal_mS38_C"/>
</dbReference>
<reference evidence="8" key="2">
    <citation type="submission" date="2015-01" db="EMBL/GenBank/DDBJ databases">
        <title>Evolutionary Origins and Diversification of the Mycorrhizal Mutualists.</title>
        <authorList>
            <consortium name="DOE Joint Genome Institute"/>
            <consortium name="Mycorrhizal Genomics Consortium"/>
            <person name="Kohler A."/>
            <person name="Kuo A."/>
            <person name="Nagy L.G."/>
            <person name="Floudas D."/>
            <person name="Copeland A."/>
            <person name="Barry K.W."/>
            <person name="Cichocki N."/>
            <person name="Veneault-Fourrey C."/>
            <person name="LaButti K."/>
            <person name="Lindquist E.A."/>
            <person name="Lipzen A."/>
            <person name="Lundell T."/>
            <person name="Morin E."/>
            <person name="Murat C."/>
            <person name="Riley R."/>
            <person name="Ohm R."/>
            <person name="Sun H."/>
            <person name="Tunlid A."/>
            <person name="Henrissat B."/>
            <person name="Grigoriev I.V."/>
            <person name="Hibbett D.S."/>
            <person name="Martin F."/>
        </authorList>
    </citation>
    <scope>NUCLEOTIDE SEQUENCE [LARGE SCALE GENOMIC DNA]</scope>
    <source>
        <strain evidence="8">MUT 4182</strain>
    </source>
</reference>
<evidence type="ECO:0000313" key="7">
    <source>
        <dbReference type="EMBL" id="KIO26238.1"/>
    </source>
</evidence>
<comment type="subcellular location">
    <subcellularLocation>
        <location evidence="1">Mitochondrion</location>
    </subcellularLocation>
</comment>
<feature type="region of interest" description="Disordered" evidence="5">
    <location>
        <begin position="220"/>
        <end position="249"/>
    </location>
</feature>
<dbReference type="STRING" id="1051891.A0A0C3KXV6"/>
<dbReference type="EMBL" id="KN823027">
    <property type="protein sequence ID" value="KIO26238.1"/>
    <property type="molecule type" value="Genomic_DNA"/>
</dbReference>
<evidence type="ECO:0000259" key="6">
    <source>
        <dbReference type="SMART" id="SM01155"/>
    </source>
</evidence>
<feature type="region of interest" description="Disordered" evidence="5">
    <location>
        <begin position="22"/>
        <end position="100"/>
    </location>
</feature>
<feature type="compositionally biased region" description="Basic residues" evidence="5">
    <location>
        <begin position="221"/>
        <end position="249"/>
    </location>
</feature>
<feature type="domain" description="Ribosomal protein mS38 C-terminal" evidence="6">
    <location>
        <begin position="216"/>
        <end position="249"/>
    </location>
</feature>
<feature type="compositionally biased region" description="Low complexity" evidence="5">
    <location>
        <begin position="70"/>
        <end position="90"/>
    </location>
</feature>
<dbReference type="SMART" id="SM01155">
    <property type="entry name" value="DUF1713"/>
    <property type="match status" value="1"/>
</dbReference>
<keyword evidence="8" id="KW-1185">Reference proteome</keyword>
<dbReference type="PANTHER" id="PTHR32035:SF3">
    <property type="entry name" value="SMALL RIBOSOMAL SUBUNIT PROTEIN MS38"/>
    <property type="match status" value="1"/>
</dbReference>
<evidence type="ECO:0000256" key="1">
    <source>
        <dbReference type="ARBA" id="ARBA00004173"/>
    </source>
</evidence>
<dbReference type="OrthoDB" id="3268560at2759"/>